<dbReference type="Proteomes" id="UP000199648">
    <property type="component" value="Unassembled WGS sequence"/>
</dbReference>
<protein>
    <submittedName>
        <fullName evidence="2">Dicarboxylate transport</fullName>
    </submittedName>
</protein>
<sequence length="858" mass="93366">MLTRLARILGRLLPALVVVAVLLYLLLPVATGWLAQHLLKSHGMAHPHVKVTHVGPDRLRVESLRFTWNRVPVSLGPLEVTYGLAGVLEGRVDSIYLEKGNIAVPARKGAAGIGQFPSRLPRLPLLPFQTLTIEALTIEVPEKPAATVAGNWVYSADHLNGRMVVAGSGAERAIVTTEWQEEILELKLFAPSESSKPRVRLRLSRAGVGLKAEAALEGSAASVRNALAPWWKMPEQWQGRGRTLLDGVVHENGFEGEYRLDASLQGLTAWQADLDGNVQFDSERLVLTVSEGGRVDGRGPGSQRLGIAFRDSFRAEGRVRNVGSPVFAGRGEIVVTADAITERLDATARLTDPRVDLGEVPEIRTLVQATGTARRDGKPPIRLAAGGPLHWTQDALQWRVRPDANIAIFEPYAGPSESPLELSLLNEAEIAWKRKGKWTVSPARWRVDAPDWGMETAQTAVEGASLEVQELSGAGEHWEAAGTFSARSLQGRVGAGELPPLSAEGRFTAGPEQVVISAAATGPVLSATISVTHHLEAQTGAARWQLEPVLLRPEGHSLASFYQPWPYPFDVGKGTIHAGGQFQWQTGESAGLSGEFDLKGEKLGGYYKELLFSGAELDAWLALEPDGILQTRQPAPLTIERMTAGFPGRGFQTRAALRIGPGLPLQLRLENPSVELLGGRVRSDIIELDLAQPVNRFAVELEQIGLDQLLDLEQAPIEGFGRVSGVLPLQLSEKGLAMQGGEVAAIQSGVIRYRPGEEGQALEKSGQKMQLAIAALRDFHYESLKANADYAPGGQLELEIRLLGNNPDLFQGRSVQFNINLEENIPDLLRSLRAGQELEGQIDQWVQDFYRRRQNPKQ</sequence>
<evidence type="ECO:0000256" key="1">
    <source>
        <dbReference type="SAM" id="Phobius"/>
    </source>
</evidence>
<dbReference type="STRING" id="415747.SAMN03097708_02403"/>
<gene>
    <name evidence="2" type="ORF">SAMN03097708_02403</name>
</gene>
<keyword evidence="3" id="KW-1185">Reference proteome</keyword>
<keyword evidence="1" id="KW-0812">Transmembrane</keyword>
<dbReference type="AlphaFoldDB" id="A0A1G5QMX6"/>
<accession>A0A1G5QMX6</accession>
<keyword evidence="1" id="KW-0472">Membrane</keyword>
<keyword evidence="1" id="KW-1133">Transmembrane helix</keyword>
<organism evidence="2 3">
    <name type="scientific">Thiohalomonas denitrificans</name>
    <dbReference type="NCBI Taxonomy" id="415747"/>
    <lineage>
        <taxon>Bacteria</taxon>
        <taxon>Pseudomonadati</taxon>
        <taxon>Pseudomonadota</taxon>
        <taxon>Gammaproteobacteria</taxon>
        <taxon>Thiohalomonadales</taxon>
        <taxon>Thiohalomonadaceae</taxon>
        <taxon>Thiohalomonas</taxon>
    </lineage>
</organism>
<dbReference type="EMBL" id="FMWD01000007">
    <property type="protein sequence ID" value="SCZ63006.1"/>
    <property type="molecule type" value="Genomic_DNA"/>
</dbReference>
<reference evidence="2 3" key="1">
    <citation type="submission" date="2016-10" db="EMBL/GenBank/DDBJ databases">
        <authorList>
            <person name="de Groot N.N."/>
        </authorList>
    </citation>
    <scope>NUCLEOTIDE SEQUENCE [LARGE SCALE GENOMIC DNA]</scope>
    <source>
        <strain evidence="2 3">HLD2</strain>
    </source>
</reference>
<dbReference type="Pfam" id="PF11739">
    <property type="entry name" value="YdbH-like"/>
    <property type="match status" value="1"/>
</dbReference>
<evidence type="ECO:0000313" key="3">
    <source>
        <dbReference type="Proteomes" id="UP000199648"/>
    </source>
</evidence>
<feature type="transmembrane region" description="Helical" evidence="1">
    <location>
        <begin position="12"/>
        <end position="35"/>
    </location>
</feature>
<dbReference type="InterPro" id="IPR021730">
    <property type="entry name" value="YdbH"/>
</dbReference>
<evidence type="ECO:0000313" key="2">
    <source>
        <dbReference type="EMBL" id="SCZ63006.1"/>
    </source>
</evidence>
<proteinExistence type="predicted"/>
<name>A0A1G5QMX6_9GAMM</name>